<dbReference type="InterPro" id="IPR036390">
    <property type="entry name" value="WH_DNA-bd_sf"/>
</dbReference>
<evidence type="ECO:0000313" key="4">
    <source>
        <dbReference type="Proteomes" id="UP001597052"/>
    </source>
</evidence>
<dbReference type="RefSeq" id="WP_256396698.1">
    <property type="nucleotide sequence ID" value="NZ_JANHDJ010000005.1"/>
</dbReference>
<sequence>MGRIDADELIRLLTRREQLLRGVGTAGVGKRELVDRLSVSRSTVDRGVRELESAGLLARSADGYRRTLFGELLLSEYDSFATTAETLCGGQSLLADLPPGFDLDPVLLEDASVVTASQYAPHQPVSALCSVLAEARWVQTVFPAVFPQVLDEWLSLCDEEMIRADIVLTEPVIAELVGTHTDTLRQFLEDSCLSLHQVDDGPSYGLVIAETESAATAGVVVMDDRGGARAFIETDAEAAVSWVRERINDQLLQSTPLSEQPPIES</sequence>
<gene>
    <name evidence="3" type="ORF">ACFSBW_07430</name>
</gene>
<evidence type="ECO:0000313" key="3">
    <source>
        <dbReference type="EMBL" id="MFD1641703.1"/>
    </source>
</evidence>
<dbReference type="Proteomes" id="UP001597052">
    <property type="component" value="Unassembled WGS sequence"/>
</dbReference>
<dbReference type="AlphaFoldDB" id="A0ABD6D7E8"/>
<dbReference type="SUPFAM" id="SSF46785">
    <property type="entry name" value="Winged helix' DNA-binding domain"/>
    <property type="match status" value="1"/>
</dbReference>
<organism evidence="3 4">
    <name type="scientific">Halohasta litorea</name>
    <dbReference type="NCBI Taxonomy" id="869891"/>
    <lineage>
        <taxon>Archaea</taxon>
        <taxon>Methanobacteriati</taxon>
        <taxon>Methanobacteriota</taxon>
        <taxon>Stenosarchaea group</taxon>
        <taxon>Halobacteria</taxon>
        <taxon>Halobacteriales</taxon>
        <taxon>Haloferacaceae</taxon>
        <taxon>Halohasta</taxon>
    </lineage>
</organism>
<dbReference type="Gene3D" id="1.10.10.10">
    <property type="entry name" value="Winged helix-like DNA-binding domain superfamily/Winged helix DNA-binding domain"/>
    <property type="match status" value="1"/>
</dbReference>
<feature type="domain" description="Methanogenesis regulatory protein FilR1 middle" evidence="1">
    <location>
        <begin position="121"/>
        <end position="248"/>
    </location>
</feature>
<protein>
    <submittedName>
        <fullName evidence="3">Helix-turn-helix transcriptional regulator</fullName>
    </submittedName>
</protein>
<dbReference type="EMBL" id="JBHUDM010000002">
    <property type="protein sequence ID" value="MFD1641703.1"/>
    <property type="molecule type" value="Genomic_DNA"/>
</dbReference>
<proteinExistence type="predicted"/>
<dbReference type="InterPro" id="IPR057527">
    <property type="entry name" value="HVO_A0261-like_N"/>
</dbReference>
<reference evidence="3 4" key="1">
    <citation type="journal article" date="2019" name="Int. J. Syst. Evol. Microbiol.">
        <title>The Global Catalogue of Microorganisms (GCM) 10K type strain sequencing project: providing services to taxonomists for standard genome sequencing and annotation.</title>
        <authorList>
            <consortium name="The Broad Institute Genomics Platform"/>
            <consortium name="The Broad Institute Genome Sequencing Center for Infectious Disease"/>
            <person name="Wu L."/>
            <person name="Ma J."/>
        </authorList>
    </citation>
    <scope>NUCLEOTIDE SEQUENCE [LARGE SCALE GENOMIC DNA]</scope>
    <source>
        <strain evidence="3 4">CGMCC 1.10593</strain>
    </source>
</reference>
<evidence type="ECO:0000259" key="2">
    <source>
        <dbReference type="Pfam" id="PF25213"/>
    </source>
</evidence>
<dbReference type="Pfam" id="PF08350">
    <property type="entry name" value="FilR1_middle"/>
    <property type="match status" value="1"/>
</dbReference>
<dbReference type="InterPro" id="IPR036388">
    <property type="entry name" value="WH-like_DNA-bd_sf"/>
</dbReference>
<feature type="domain" description="HVO-A0261-like N-terminal" evidence="2">
    <location>
        <begin position="13"/>
        <end position="85"/>
    </location>
</feature>
<name>A0ABD6D7E8_9EURY</name>
<keyword evidence="4" id="KW-1185">Reference proteome</keyword>
<comment type="caution">
    <text evidence="3">The sequence shown here is derived from an EMBL/GenBank/DDBJ whole genome shotgun (WGS) entry which is preliminary data.</text>
</comment>
<evidence type="ECO:0000259" key="1">
    <source>
        <dbReference type="Pfam" id="PF08350"/>
    </source>
</evidence>
<accession>A0ABD6D7E8</accession>
<dbReference type="Pfam" id="PF25213">
    <property type="entry name" value="HVO_A0261_N"/>
    <property type="match status" value="1"/>
</dbReference>
<dbReference type="InterPro" id="IPR013561">
    <property type="entry name" value="FilR1_middle_dom"/>
</dbReference>